<proteinExistence type="predicted"/>
<organism evidence="1 2">
    <name type="scientific">Dermacentor silvarum</name>
    <name type="common">Tick</name>
    <dbReference type="NCBI Taxonomy" id="543639"/>
    <lineage>
        <taxon>Eukaryota</taxon>
        <taxon>Metazoa</taxon>
        <taxon>Ecdysozoa</taxon>
        <taxon>Arthropoda</taxon>
        <taxon>Chelicerata</taxon>
        <taxon>Arachnida</taxon>
        <taxon>Acari</taxon>
        <taxon>Parasitiformes</taxon>
        <taxon>Ixodida</taxon>
        <taxon>Ixodoidea</taxon>
        <taxon>Ixodidae</taxon>
        <taxon>Rhipicephalinae</taxon>
        <taxon>Dermacentor</taxon>
    </lineage>
</organism>
<protein>
    <submittedName>
        <fullName evidence="1">Uncharacterized protein</fullName>
    </submittedName>
</protein>
<dbReference type="EMBL" id="CM023470">
    <property type="protein sequence ID" value="KAH7980323.1"/>
    <property type="molecule type" value="Genomic_DNA"/>
</dbReference>
<dbReference type="Proteomes" id="UP000821865">
    <property type="component" value="Chromosome 1"/>
</dbReference>
<comment type="caution">
    <text evidence="1">The sequence shown here is derived from an EMBL/GenBank/DDBJ whole genome shotgun (WGS) entry which is preliminary data.</text>
</comment>
<name>A0ACB8E1C3_DERSI</name>
<evidence type="ECO:0000313" key="2">
    <source>
        <dbReference type="Proteomes" id="UP000821865"/>
    </source>
</evidence>
<sequence length="102" mass="11906">MIDWDLFRDIRKDGGCWENLSIGHKTPPEIGSMDSKLAHLIEARNGLKERWKQSKLNRRLRRRATEINREIETLRAARESAMGGDVQHGRWANACWGKMEFT</sequence>
<evidence type="ECO:0000313" key="1">
    <source>
        <dbReference type="EMBL" id="KAH7980323.1"/>
    </source>
</evidence>
<accession>A0ACB8E1C3</accession>
<gene>
    <name evidence="1" type="ORF">HPB49_014917</name>
</gene>
<keyword evidence="2" id="KW-1185">Reference proteome</keyword>
<reference evidence="1" key="1">
    <citation type="submission" date="2020-05" db="EMBL/GenBank/DDBJ databases">
        <title>Large-scale comparative analyses of tick genomes elucidate their genetic diversity and vector capacities.</title>
        <authorList>
            <person name="Jia N."/>
            <person name="Wang J."/>
            <person name="Shi W."/>
            <person name="Du L."/>
            <person name="Sun Y."/>
            <person name="Zhan W."/>
            <person name="Jiang J."/>
            <person name="Wang Q."/>
            <person name="Zhang B."/>
            <person name="Ji P."/>
            <person name="Sakyi L.B."/>
            <person name="Cui X."/>
            <person name="Yuan T."/>
            <person name="Jiang B."/>
            <person name="Yang W."/>
            <person name="Lam T.T.-Y."/>
            <person name="Chang Q."/>
            <person name="Ding S."/>
            <person name="Wang X."/>
            <person name="Zhu J."/>
            <person name="Ruan X."/>
            <person name="Zhao L."/>
            <person name="Wei J."/>
            <person name="Que T."/>
            <person name="Du C."/>
            <person name="Cheng J."/>
            <person name="Dai P."/>
            <person name="Han X."/>
            <person name="Huang E."/>
            <person name="Gao Y."/>
            <person name="Liu J."/>
            <person name="Shao H."/>
            <person name="Ye R."/>
            <person name="Li L."/>
            <person name="Wei W."/>
            <person name="Wang X."/>
            <person name="Wang C."/>
            <person name="Yang T."/>
            <person name="Huo Q."/>
            <person name="Li W."/>
            <person name="Guo W."/>
            <person name="Chen H."/>
            <person name="Zhou L."/>
            <person name="Ni X."/>
            <person name="Tian J."/>
            <person name="Zhou Y."/>
            <person name="Sheng Y."/>
            <person name="Liu T."/>
            <person name="Pan Y."/>
            <person name="Xia L."/>
            <person name="Li J."/>
            <person name="Zhao F."/>
            <person name="Cao W."/>
        </authorList>
    </citation>
    <scope>NUCLEOTIDE SEQUENCE</scope>
    <source>
        <strain evidence="1">Dsil-2018</strain>
    </source>
</reference>